<protein>
    <submittedName>
        <fullName evidence="1">Uncharacterized protein</fullName>
    </submittedName>
</protein>
<dbReference type="Proteomes" id="UP000887159">
    <property type="component" value="Unassembled WGS sequence"/>
</dbReference>
<dbReference type="GO" id="GO:0003676">
    <property type="term" value="F:nucleic acid binding"/>
    <property type="evidence" value="ECO:0007669"/>
    <property type="project" value="InterPro"/>
</dbReference>
<dbReference type="Gene3D" id="3.30.420.10">
    <property type="entry name" value="Ribonuclease H-like superfamily/Ribonuclease H"/>
    <property type="match status" value="1"/>
</dbReference>
<keyword evidence="2" id="KW-1185">Reference proteome</keyword>
<reference evidence="1" key="1">
    <citation type="submission" date="2020-08" db="EMBL/GenBank/DDBJ databases">
        <title>Multicomponent nature underlies the extraordinary mechanical properties of spider dragline silk.</title>
        <authorList>
            <person name="Kono N."/>
            <person name="Nakamura H."/>
            <person name="Mori M."/>
            <person name="Yoshida Y."/>
            <person name="Ohtoshi R."/>
            <person name="Malay A.D."/>
            <person name="Moran D.A.P."/>
            <person name="Tomita M."/>
            <person name="Numata K."/>
            <person name="Arakawa K."/>
        </authorList>
    </citation>
    <scope>NUCLEOTIDE SEQUENCE</scope>
</reference>
<dbReference type="AlphaFoldDB" id="A0A8X6UY65"/>
<comment type="caution">
    <text evidence="1">The sequence shown here is derived from an EMBL/GenBank/DDBJ whole genome shotgun (WGS) entry which is preliminary data.</text>
</comment>
<gene>
    <name evidence="1" type="ORF">TNCV_2278801</name>
</gene>
<proteinExistence type="predicted"/>
<dbReference type="InterPro" id="IPR036397">
    <property type="entry name" value="RNaseH_sf"/>
</dbReference>
<dbReference type="EMBL" id="BMAU01021052">
    <property type="protein sequence ID" value="GFX88412.1"/>
    <property type="molecule type" value="Genomic_DNA"/>
</dbReference>
<accession>A0A8X6UY65</accession>
<name>A0A8X6UY65_TRICX</name>
<evidence type="ECO:0000313" key="1">
    <source>
        <dbReference type="EMBL" id="GFX88412.1"/>
    </source>
</evidence>
<organism evidence="1 2">
    <name type="scientific">Trichonephila clavipes</name>
    <name type="common">Golden silk orbweaver</name>
    <name type="synonym">Nephila clavipes</name>
    <dbReference type="NCBI Taxonomy" id="2585209"/>
    <lineage>
        <taxon>Eukaryota</taxon>
        <taxon>Metazoa</taxon>
        <taxon>Ecdysozoa</taxon>
        <taxon>Arthropoda</taxon>
        <taxon>Chelicerata</taxon>
        <taxon>Arachnida</taxon>
        <taxon>Araneae</taxon>
        <taxon>Araneomorphae</taxon>
        <taxon>Entelegynae</taxon>
        <taxon>Araneoidea</taxon>
        <taxon>Nephilidae</taxon>
        <taxon>Trichonephila</taxon>
    </lineage>
</organism>
<sequence length="86" mass="9672">MGHRRLLHVIGVRVGPVLWPPRSPDLRLLDISPYAGHLKELVYWGTSLMDLVARLHAACTSVDTVLLRLVHSSIPRHSQICFSLNI</sequence>
<evidence type="ECO:0000313" key="2">
    <source>
        <dbReference type="Proteomes" id="UP000887159"/>
    </source>
</evidence>